<evidence type="ECO:0000256" key="1">
    <source>
        <dbReference type="ARBA" id="ARBA00022741"/>
    </source>
</evidence>
<feature type="compositionally biased region" description="Basic and acidic residues" evidence="5">
    <location>
        <begin position="143"/>
        <end position="154"/>
    </location>
</feature>
<feature type="compositionally biased region" description="Acidic residues" evidence="5">
    <location>
        <begin position="267"/>
        <end position="281"/>
    </location>
</feature>
<feature type="domain" description="Helicase C-terminal" evidence="7">
    <location>
        <begin position="570"/>
        <end position="719"/>
    </location>
</feature>
<name>A0A4D9D599_9STRA</name>
<keyword evidence="1" id="KW-0547">Nucleotide-binding</keyword>
<evidence type="ECO:0000259" key="7">
    <source>
        <dbReference type="PROSITE" id="PS51194"/>
    </source>
</evidence>
<evidence type="ECO:0000256" key="2">
    <source>
        <dbReference type="ARBA" id="ARBA00022801"/>
    </source>
</evidence>
<feature type="domain" description="Helicase ATP-binding" evidence="6">
    <location>
        <begin position="348"/>
        <end position="531"/>
    </location>
</feature>
<feature type="region of interest" description="Disordered" evidence="5">
    <location>
        <begin position="1"/>
        <end position="21"/>
    </location>
</feature>
<feature type="compositionally biased region" description="Polar residues" evidence="5">
    <location>
        <begin position="58"/>
        <end position="71"/>
    </location>
</feature>
<feature type="compositionally biased region" description="Polar residues" evidence="5">
    <location>
        <begin position="1"/>
        <end position="11"/>
    </location>
</feature>
<dbReference type="InterPro" id="IPR011545">
    <property type="entry name" value="DEAD/DEAH_box_helicase_dom"/>
</dbReference>
<keyword evidence="3" id="KW-0347">Helicase</keyword>
<organism evidence="8 9">
    <name type="scientific">Nannochloropsis salina CCMP1776</name>
    <dbReference type="NCBI Taxonomy" id="1027361"/>
    <lineage>
        <taxon>Eukaryota</taxon>
        <taxon>Sar</taxon>
        <taxon>Stramenopiles</taxon>
        <taxon>Ochrophyta</taxon>
        <taxon>Eustigmatophyceae</taxon>
        <taxon>Eustigmatales</taxon>
        <taxon>Monodopsidaceae</taxon>
        <taxon>Microchloropsis</taxon>
        <taxon>Microchloropsis salina</taxon>
    </lineage>
</organism>
<dbReference type="SMART" id="SM00487">
    <property type="entry name" value="DEXDc"/>
    <property type="match status" value="1"/>
</dbReference>
<dbReference type="Proteomes" id="UP000355283">
    <property type="component" value="Unassembled WGS sequence"/>
</dbReference>
<feature type="compositionally biased region" description="Basic and acidic residues" evidence="5">
    <location>
        <begin position="241"/>
        <end position="266"/>
    </location>
</feature>
<dbReference type="Pfam" id="PF00270">
    <property type="entry name" value="DEAD"/>
    <property type="match status" value="1"/>
</dbReference>
<dbReference type="Gene3D" id="3.40.50.300">
    <property type="entry name" value="P-loop containing nucleotide triphosphate hydrolases"/>
    <property type="match status" value="2"/>
</dbReference>
<protein>
    <recommendedName>
        <fullName evidence="10">RNA helicase</fullName>
    </recommendedName>
</protein>
<dbReference type="CDD" id="cd18787">
    <property type="entry name" value="SF2_C_DEAD"/>
    <property type="match status" value="1"/>
</dbReference>
<evidence type="ECO:0000256" key="3">
    <source>
        <dbReference type="ARBA" id="ARBA00022806"/>
    </source>
</evidence>
<dbReference type="SMART" id="SM00490">
    <property type="entry name" value="HELICc"/>
    <property type="match status" value="1"/>
</dbReference>
<dbReference type="PANTHER" id="PTHR47960">
    <property type="entry name" value="DEAD-BOX ATP-DEPENDENT RNA HELICASE 50"/>
    <property type="match status" value="1"/>
</dbReference>
<evidence type="ECO:0000256" key="4">
    <source>
        <dbReference type="ARBA" id="ARBA00022840"/>
    </source>
</evidence>
<dbReference type="InterPro" id="IPR044742">
    <property type="entry name" value="DEAD/DEAH_RhlB"/>
</dbReference>
<dbReference type="GO" id="GO:0016787">
    <property type="term" value="F:hydrolase activity"/>
    <property type="evidence" value="ECO:0007669"/>
    <property type="project" value="UniProtKB-KW"/>
</dbReference>
<gene>
    <name evidence="8" type="ORF">NSK_002203</name>
</gene>
<dbReference type="Pfam" id="PF00271">
    <property type="entry name" value="Helicase_C"/>
    <property type="match status" value="1"/>
</dbReference>
<proteinExistence type="predicted"/>
<accession>A0A4D9D599</accession>
<dbReference type="PROSITE" id="PS51194">
    <property type="entry name" value="HELICASE_CTER"/>
    <property type="match status" value="1"/>
</dbReference>
<dbReference type="InterPro" id="IPR001650">
    <property type="entry name" value="Helicase_C-like"/>
</dbReference>
<evidence type="ECO:0008006" key="10">
    <source>
        <dbReference type="Google" id="ProtNLM"/>
    </source>
</evidence>
<feature type="compositionally biased region" description="Gly residues" evidence="5">
    <location>
        <begin position="99"/>
        <end position="115"/>
    </location>
</feature>
<evidence type="ECO:0000313" key="8">
    <source>
        <dbReference type="EMBL" id="TFJ86546.1"/>
    </source>
</evidence>
<feature type="region of interest" description="Disordered" evidence="5">
    <location>
        <begin position="58"/>
        <end position="282"/>
    </location>
</feature>
<dbReference type="SUPFAM" id="SSF52540">
    <property type="entry name" value="P-loop containing nucleoside triphosphate hydrolases"/>
    <property type="match status" value="1"/>
</dbReference>
<dbReference type="EMBL" id="SDOX01000008">
    <property type="protein sequence ID" value="TFJ86546.1"/>
    <property type="molecule type" value="Genomic_DNA"/>
</dbReference>
<dbReference type="PROSITE" id="PS51192">
    <property type="entry name" value="HELICASE_ATP_BIND_1"/>
    <property type="match status" value="1"/>
</dbReference>
<dbReference type="CDD" id="cd00268">
    <property type="entry name" value="DEADc"/>
    <property type="match status" value="1"/>
</dbReference>
<dbReference type="GO" id="GO:0003676">
    <property type="term" value="F:nucleic acid binding"/>
    <property type="evidence" value="ECO:0007669"/>
    <property type="project" value="InterPro"/>
</dbReference>
<evidence type="ECO:0000256" key="5">
    <source>
        <dbReference type="SAM" id="MobiDB-lite"/>
    </source>
</evidence>
<dbReference type="OrthoDB" id="10256233at2759"/>
<evidence type="ECO:0000259" key="6">
    <source>
        <dbReference type="PROSITE" id="PS51192"/>
    </source>
</evidence>
<dbReference type="InterPro" id="IPR014001">
    <property type="entry name" value="Helicase_ATP-bd"/>
</dbReference>
<keyword evidence="2" id="KW-0378">Hydrolase</keyword>
<dbReference type="AlphaFoldDB" id="A0A4D9D599"/>
<dbReference type="GO" id="GO:0004386">
    <property type="term" value="F:helicase activity"/>
    <property type="evidence" value="ECO:0007669"/>
    <property type="project" value="UniProtKB-KW"/>
</dbReference>
<comment type="caution">
    <text evidence="8">The sequence shown here is derived from an EMBL/GenBank/DDBJ whole genome shotgun (WGS) entry which is preliminary data.</text>
</comment>
<keyword evidence="9" id="KW-1185">Reference proteome</keyword>
<feature type="compositionally biased region" description="Basic and acidic residues" evidence="5">
    <location>
        <begin position="184"/>
        <end position="220"/>
    </location>
</feature>
<dbReference type="InterPro" id="IPR027417">
    <property type="entry name" value="P-loop_NTPase"/>
</dbReference>
<reference evidence="8 9" key="1">
    <citation type="submission" date="2019-01" db="EMBL/GenBank/DDBJ databases">
        <title>Nuclear Genome Assembly of the Microalgal Biofuel strain Nannochloropsis salina CCMP1776.</title>
        <authorList>
            <person name="Hovde B."/>
        </authorList>
    </citation>
    <scope>NUCLEOTIDE SEQUENCE [LARGE SCALE GENOMIC DNA]</scope>
    <source>
        <strain evidence="8 9">CCMP1776</strain>
    </source>
</reference>
<sequence>MVSSKATTSNPRGWAKRKSSDCPSHLFRAAATAAATCLLWANHASGFVMPPHTQVHTISPLRQKSSASTATVVGGDRGGAPGGIQRQRLRDGTGVHVYGNGGGKRGGSSNGGGDKGASRKDDFLAPDFDLEELLREEGEESSWEPRRERPDPPSRRRHPGSGPEARGRGAYMGGNAGGHSAPESSRRPSPRVEREERGERGPREISGEEYRQQRRFEGGRRRPAHRPQGGPGQRTPMWNRRGAEEEHGWEGEEGREGGREGGREDVMGADEGEKEVEPTEYYEERFREGGLRTEADEGGLDEERAARLADTFFFSRKTFEEIGASPEARAALGSMGIARPSKVQTIAYPHILQGSSCIIAEQTGSGKTLAYLLPLLQRLRGLEGGGEGEGGLGRAPPKSPRVVVLAPTAELAAQVASVARALTRHMPLRVCCVTGGKNPRTQGEMLKQGVDVLIGTPGRVQYLLEENKVLLGEMQALVLDEVDVMFLDDSFDLAVIGGAAPAHTQFLFVTATLPVPVADQIAREFPGVKKLWGPGLHKIAPQVEEVLVDCSGPWEEERNEETGFVRKRDMLVQNLLKHPAPRSLVFCNSIPTCRKVENALRRADRQEKRWQVLAYHSAVNPQDRQKNLDIFSSRVERPLIMVCTDRTSRGVDFDTADVQHVVLFDFPRDPSEYVRRVGRTGRAGRVGRVTALVLGRQVGLARSIMEGNSKGARVHPVPN</sequence>
<keyword evidence="4" id="KW-0067">ATP-binding</keyword>
<evidence type="ECO:0000313" key="9">
    <source>
        <dbReference type="Proteomes" id="UP000355283"/>
    </source>
</evidence>
<dbReference type="GO" id="GO:0005524">
    <property type="term" value="F:ATP binding"/>
    <property type="evidence" value="ECO:0007669"/>
    <property type="project" value="UniProtKB-KW"/>
</dbReference>